<dbReference type="Proteomes" id="UP000647133">
    <property type="component" value="Unassembled WGS sequence"/>
</dbReference>
<name>A0ABR9AS74_9BACT</name>
<gene>
    <name evidence="1" type="ORF">IFO69_20810</name>
</gene>
<evidence type="ECO:0000313" key="1">
    <source>
        <dbReference type="EMBL" id="MBD8491207.1"/>
    </source>
</evidence>
<evidence type="ECO:0008006" key="3">
    <source>
        <dbReference type="Google" id="ProtNLM"/>
    </source>
</evidence>
<reference evidence="1 2" key="1">
    <citation type="submission" date="2020-09" db="EMBL/GenBank/DDBJ databases">
        <title>Echinicola sp. CAU 1574 isolated from sand of Sido Beach.</title>
        <authorList>
            <person name="Kim W."/>
        </authorList>
    </citation>
    <scope>NUCLEOTIDE SEQUENCE [LARGE SCALE GENOMIC DNA]</scope>
    <source>
        <strain evidence="1 2">CAU 1574</strain>
    </source>
</reference>
<protein>
    <recommendedName>
        <fullName evidence="3">Outer membrane protein beta-barrel domain-containing protein</fullName>
    </recommendedName>
</protein>
<proteinExistence type="predicted"/>
<comment type="caution">
    <text evidence="1">The sequence shown here is derived from an EMBL/GenBank/DDBJ whole genome shotgun (WGS) entry which is preliminary data.</text>
</comment>
<keyword evidence="2" id="KW-1185">Reference proteome</keyword>
<dbReference type="EMBL" id="JACYTQ010000011">
    <property type="protein sequence ID" value="MBD8491207.1"/>
    <property type="molecule type" value="Genomic_DNA"/>
</dbReference>
<sequence length="181" mass="20131">MFFKGSVQAQTLPFTNHTEIGILQSNQGIGIASAFTLQTFNGLKINPWLNLGFTTGIDRYNIANILPLALGARAYWGNEKFLPLASLDIGLGSTLLEKKTETEWHEGGLLLNPTFGVLMKTKGKTKLSLTLGYKRQILTEYSAVLDPQQTNFNNSLPSGYHSLRAERYIFNRASIRLGVFF</sequence>
<evidence type="ECO:0000313" key="2">
    <source>
        <dbReference type="Proteomes" id="UP000647133"/>
    </source>
</evidence>
<accession>A0ABR9AS74</accession>
<organism evidence="1 2">
    <name type="scientific">Echinicola arenosa</name>
    <dbReference type="NCBI Taxonomy" id="2774144"/>
    <lineage>
        <taxon>Bacteria</taxon>
        <taxon>Pseudomonadati</taxon>
        <taxon>Bacteroidota</taxon>
        <taxon>Cytophagia</taxon>
        <taxon>Cytophagales</taxon>
        <taxon>Cyclobacteriaceae</taxon>
        <taxon>Echinicola</taxon>
    </lineage>
</organism>
<dbReference type="RefSeq" id="WP_192012085.1">
    <property type="nucleotide sequence ID" value="NZ_JACYTQ010000011.1"/>
</dbReference>